<organism evidence="1 2">
    <name type="scientific">Oceanidesulfovibrio indonesiensis</name>
    <dbReference type="NCBI Taxonomy" id="54767"/>
    <lineage>
        <taxon>Bacteria</taxon>
        <taxon>Pseudomonadati</taxon>
        <taxon>Thermodesulfobacteriota</taxon>
        <taxon>Desulfovibrionia</taxon>
        <taxon>Desulfovibrionales</taxon>
        <taxon>Desulfovibrionaceae</taxon>
        <taxon>Oceanidesulfovibrio</taxon>
    </lineage>
</organism>
<dbReference type="RefSeq" id="WP_144304605.1">
    <property type="nucleotide sequence ID" value="NZ_QMIE01000030.1"/>
</dbReference>
<protein>
    <submittedName>
        <fullName evidence="1">Uncharacterized protein</fullName>
    </submittedName>
</protein>
<name>A0A7M3M9Y9_9BACT</name>
<sequence>MRIEEHAKRCEQELGKPFTEVHCFLDQFAMKYNMSMAHRMILHHRLGVEVVGLEFGPEAKEAAKLHIRDDLWGLLPTGPEWFLAQDNYLPTSGQEDSMEEDIKNLLGYAPDFNLCWVTDWHAPSFKCSCGYKGPTPNGAKQCPWCDMPKTERFSMLLQKTLTI</sequence>
<keyword evidence="2" id="KW-1185">Reference proteome</keyword>
<evidence type="ECO:0000313" key="1">
    <source>
        <dbReference type="EMBL" id="TVM14023.1"/>
    </source>
</evidence>
<dbReference type="EMBL" id="QMIE01000030">
    <property type="protein sequence ID" value="TVM14023.1"/>
    <property type="molecule type" value="Genomic_DNA"/>
</dbReference>
<proteinExistence type="predicted"/>
<accession>A0A7M3M9Y9</accession>
<dbReference type="Proteomes" id="UP000448292">
    <property type="component" value="Unassembled WGS sequence"/>
</dbReference>
<dbReference type="AlphaFoldDB" id="A0A7M3M9Y9"/>
<dbReference type="OrthoDB" id="5459421at2"/>
<evidence type="ECO:0000313" key="2">
    <source>
        <dbReference type="Proteomes" id="UP000448292"/>
    </source>
</evidence>
<gene>
    <name evidence="1" type="ORF">DPQ33_17985</name>
</gene>
<reference evidence="1 2" key="1">
    <citation type="submission" date="2018-06" db="EMBL/GenBank/DDBJ databases">
        <title>Complete genome of Desulfovibrio indonesiensis P37SLT.</title>
        <authorList>
            <person name="Crispim J.S."/>
            <person name="Vidigal P.M.P."/>
            <person name="Silva L.C.F."/>
            <person name="Laguardia C.N."/>
            <person name="Araujo L.C."/>
            <person name="Dias R.S."/>
            <person name="Sousa M.P."/>
            <person name="Paula S.O."/>
            <person name="Silva C."/>
        </authorList>
    </citation>
    <scope>NUCLEOTIDE SEQUENCE [LARGE SCALE GENOMIC DNA]</scope>
    <source>
        <strain evidence="1 2">P37SLT</strain>
    </source>
</reference>
<comment type="caution">
    <text evidence="1">The sequence shown here is derived from an EMBL/GenBank/DDBJ whole genome shotgun (WGS) entry which is preliminary data.</text>
</comment>